<evidence type="ECO:0000256" key="1">
    <source>
        <dbReference type="ARBA" id="ARBA00006432"/>
    </source>
</evidence>
<dbReference type="GO" id="GO:0031956">
    <property type="term" value="F:medium-chain fatty acid-CoA ligase activity"/>
    <property type="evidence" value="ECO:0007669"/>
    <property type="project" value="TreeGrafter"/>
</dbReference>
<name>A0A9W4N5H3_9EURO</name>
<dbReference type="Gene3D" id="3.30.300.30">
    <property type="match status" value="1"/>
</dbReference>
<gene>
    <name evidence="3" type="ORF">PSALAMII_LOCUS934</name>
</gene>
<comment type="caution">
    <text evidence="3">The sequence shown here is derived from an EMBL/GenBank/DDBJ whole genome shotgun (WGS) entry which is preliminary data.</text>
</comment>
<dbReference type="EMBL" id="CAJVPD010000033">
    <property type="protein sequence ID" value="CAG8260301.1"/>
    <property type="molecule type" value="Genomic_DNA"/>
</dbReference>
<dbReference type="Pfam" id="PF00501">
    <property type="entry name" value="AMP-binding"/>
    <property type="match status" value="1"/>
</dbReference>
<dbReference type="InterPro" id="IPR020845">
    <property type="entry name" value="AMP-binding_CS"/>
</dbReference>
<dbReference type="SUPFAM" id="SSF56801">
    <property type="entry name" value="Acetyl-CoA synthetase-like"/>
    <property type="match status" value="1"/>
</dbReference>
<comment type="similarity">
    <text evidence="1">Belongs to the ATP-dependent AMP-binding enzyme family.</text>
</comment>
<dbReference type="Gene3D" id="3.40.50.12780">
    <property type="entry name" value="N-terminal domain of ligase-like"/>
    <property type="match status" value="1"/>
</dbReference>
<dbReference type="CDD" id="cd04433">
    <property type="entry name" value="AFD_class_I"/>
    <property type="match status" value="1"/>
</dbReference>
<accession>A0A9W4N5H3</accession>
<dbReference type="OrthoDB" id="1918685at2759"/>
<dbReference type="InterPro" id="IPR042099">
    <property type="entry name" value="ANL_N_sf"/>
</dbReference>
<dbReference type="InterPro" id="IPR000873">
    <property type="entry name" value="AMP-dep_synth/lig_dom"/>
</dbReference>
<evidence type="ECO:0000259" key="2">
    <source>
        <dbReference type="Pfam" id="PF00501"/>
    </source>
</evidence>
<dbReference type="Proteomes" id="UP001152592">
    <property type="component" value="Unassembled WGS sequence"/>
</dbReference>
<organism evidence="3 4">
    <name type="scientific">Penicillium salamii</name>
    <dbReference type="NCBI Taxonomy" id="1612424"/>
    <lineage>
        <taxon>Eukaryota</taxon>
        <taxon>Fungi</taxon>
        <taxon>Dikarya</taxon>
        <taxon>Ascomycota</taxon>
        <taxon>Pezizomycotina</taxon>
        <taxon>Eurotiomycetes</taxon>
        <taxon>Eurotiomycetidae</taxon>
        <taxon>Eurotiales</taxon>
        <taxon>Aspergillaceae</taxon>
        <taxon>Penicillium</taxon>
    </lineage>
</organism>
<evidence type="ECO:0000313" key="4">
    <source>
        <dbReference type="Proteomes" id="UP001152592"/>
    </source>
</evidence>
<dbReference type="InterPro" id="IPR045851">
    <property type="entry name" value="AMP-bd_C_sf"/>
</dbReference>
<reference evidence="3" key="1">
    <citation type="submission" date="2021-07" db="EMBL/GenBank/DDBJ databases">
        <authorList>
            <person name="Branca A.L. A."/>
        </authorList>
    </citation>
    <scope>NUCLEOTIDE SEQUENCE</scope>
</reference>
<evidence type="ECO:0000313" key="3">
    <source>
        <dbReference type="EMBL" id="CAG8260301.1"/>
    </source>
</evidence>
<proteinExistence type="inferred from homology"/>
<dbReference type="GO" id="GO:0006631">
    <property type="term" value="P:fatty acid metabolic process"/>
    <property type="evidence" value="ECO:0007669"/>
    <property type="project" value="TreeGrafter"/>
</dbReference>
<feature type="domain" description="AMP-dependent synthetase/ligase" evidence="2">
    <location>
        <begin position="66"/>
        <end position="383"/>
    </location>
</feature>
<dbReference type="PROSITE" id="PS00455">
    <property type="entry name" value="AMP_BINDING"/>
    <property type="match status" value="1"/>
</dbReference>
<sequence>MDPPGLPNDFLFQRVVHVANEHLNSNPVTLRDHQSNQQANHAKLLADVLELQLILFRKLSRDTRKALSVGKDVFILISAPAGYEWLVAFLTVLSLGAVVAPIYETEMTELANETEAAAILLGSHSPLVAKSLDKSVGCPVLAVNEWLLAQLSTPPKQFQINAEHSLNAKSAGYLLFTSGSTSRPKGVLHSRNTFTTVLGGLLQTGILTEQDSMVYTFASNLASGIVYCLYTLVAGAKIGFSAGVWSPEWMWDRIREGRATVIVDQPSRYKELADYYWNNLSLLPRDEKDAYLKGLRGLRWPAVSGSQPTELLRKGWNAIPGVTHLINSYGMTEVSGITGLPPTGEDPSDKCTGYLLPGVEANLKDGEIGELLVRTPNMFMGYFKRPDLTDMAFDENGFFRTGDIFQRKGAKYYMYGRASVDGKSSEVGLWALFHPLIMSKVINKRGRLVFAADVEGPILSLPYVQDVYVVPIIQVDSTEKQIAAVIRPTKEAASNVHITVDRLRVDLRDSGLEEYQIPVAIQITTPDTPLPIGTGGKKGKAQAIKQYFPDGWVTSLDREKA</sequence>
<dbReference type="PANTHER" id="PTHR43201:SF8">
    <property type="entry name" value="ACYL-COA SYNTHETASE FAMILY MEMBER 3"/>
    <property type="match status" value="1"/>
</dbReference>
<dbReference type="AlphaFoldDB" id="A0A9W4N5H3"/>
<dbReference type="PANTHER" id="PTHR43201">
    <property type="entry name" value="ACYL-COA SYNTHETASE"/>
    <property type="match status" value="1"/>
</dbReference>
<protein>
    <recommendedName>
        <fullName evidence="2">AMP-dependent synthetase/ligase domain-containing protein</fullName>
    </recommendedName>
</protein>